<evidence type="ECO:0000313" key="14">
    <source>
        <dbReference type="EMBL" id="RCV92524.1"/>
    </source>
</evidence>
<sequence>MARLQADHAQPAIEDPVLLVKEFALSKKIQAIRGMNDLLPDVSPRWQFFESRVRDLMQRYTFDEIRMPIVEQTALFARSIGEVTDIVEKEMYTFEDRNGDSLTLRPEGTASCVRAALEHGLLYNQTQRLWYQGPMFRHERPQKGRYRQFHQVGVEAYGFEGPDIDAEVILLSARLWQELGLTEHVTLELNSLGSSEARAAYRDTLVSYFEAHRELLDEDSLRRLASNPLRILDSKNPAMAEMLNGAPQLIDHLDEESRAHFEGLTAMLDAAGITYVLNPRLVRGLDYYCRTVFEWTTTALGSQGTVCAGGRYDGLVEQLGGKPTPAVGFAMGIERLILLLETLDLVPKEALGGCDVYLLPMDESTTIPALTLAETLRSAVPGLHLQLHCGGGSFKSRMKKADKSGATLALLLGPDELANDTITLKFLRQERDQQSLPQAALSATLAELLNLATATQPT</sequence>
<keyword evidence="6 11" id="KW-0547">Nucleotide-binding</keyword>
<evidence type="ECO:0000256" key="12">
    <source>
        <dbReference type="PIRSR" id="PIRSR001549-1"/>
    </source>
</evidence>
<dbReference type="EC" id="6.1.1.21" evidence="11"/>
<dbReference type="InterPro" id="IPR004516">
    <property type="entry name" value="HisRS/HisZ"/>
</dbReference>
<dbReference type="PIRSF" id="PIRSF001549">
    <property type="entry name" value="His-tRNA_synth"/>
    <property type="match status" value="1"/>
</dbReference>
<dbReference type="SUPFAM" id="SSF52954">
    <property type="entry name" value="Class II aaRS ABD-related"/>
    <property type="match status" value="1"/>
</dbReference>
<dbReference type="GO" id="GO:0005737">
    <property type="term" value="C:cytoplasm"/>
    <property type="evidence" value="ECO:0007669"/>
    <property type="project" value="UniProtKB-SubCell"/>
</dbReference>
<dbReference type="InterPro" id="IPR041715">
    <property type="entry name" value="HisRS-like_core"/>
</dbReference>
<dbReference type="Pfam" id="PF03129">
    <property type="entry name" value="HGTP_anticodon"/>
    <property type="match status" value="1"/>
</dbReference>
<gene>
    <name evidence="11" type="primary">hisS</name>
    <name evidence="14" type="ORF">DU506_07410</name>
</gene>
<comment type="subcellular location">
    <subcellularLocation>
        <location evidence="1 11">Cytoplasm</location>
    </subcellularLocation>
</comment>
<evidence type="ECO:0000256" key="10">
    <source>
        <dbReference type="ARBA" id="ARBA00047639"/>
    </source>
</evidence>
<dbReference type="AlphaFoldDB" id="A0A368U6D0"/>
<comment type="catalytic activity">
    <reaction evidence="10 11">
        <text>tRNA(His) + L-histidine + ATP = L-histidyl-tRNA(His) + AMP + diphosphate + H(+)</text>
        <dbReference type="Rhea" id="RHEA:17313"/>
        <dbReference type="Rhea" id="RHEA-COMP:9665"/>
        <dbReference type="Rhea" id="RHEA-COMP:9689"/>
        <dbReference type="ChEBI" id="CHEBI:15378"/>
        <dbReference type="ChEBI" id="CHEBI:30616"/>
        <dbReference type="ChEBI" id="CHEBI:33019"/>
        <dbReference type="ChEBI" id="CHEBI:57595"/>
        <dbReference type="ChEBI" id="CHEBI:78442"/>
        <dbReference type="ChEBI" id="CHEBI:78527"/>
        <dbReference type="ChEBI" id="CHEBI:456215"/>
        <dbReference type="EC" id="6.1.1.21"/>
    </reaction>
</comment>
<dbReference type="PROSITE" id="PS50862">
    <property type="entry name" value="AA_TRNA_LIGASE_II"/>
    <property type="match status" value="1"/>
</dbReference>
<dbReference type="FunFam" id="3.30.930.10:FF:000005">
    <property type="entry name" value="Histidine--tRNA ligase"/>
    <property type="match status" value="1"/>
</dbReference>
<dbReference type="GO" id="GO:0006427">
    <property type="term" value="P:histidyl-tRNA aminoacylation"/>
    <property type="evidence" value="ECO:0007669"/>
    <property type="project" value="UniProtKB-UniRule"/>
</dbReference>
<dbReference type="Gene3D" id="3.40.50.800">
    <property type="entry name" value="Anticodon-binding domain"/>
    <property type="match status" value="1"/>
</dbReference>
<feature type="binding site" evidence="12">
    <location>
        <position position="155"/>
    </location>
    <ligand>
        <name>L-histidine</name>
        <dbReference type="ChEBI" id="CHEBI:57595"/>
    </ligand>
</feature>
<feature type="domain" description="Aminoacyl-transfer RNA synthetases class-II family profile" evidence="13">
    <location>
        <begin position="53"/>
        <end position="368"/>
    </location>
</feature>
<evidence type="ECO:0000256" key="2">
    <source>
        <dbReference type="ARBA" id="ARBA00008226"/>
    </source>
</evidence>
<evidence type="ECO:0000256" key="7">
    <source>
        <dbReference type="ARBA" id="ARBA00022840"/>
    </source>
</evidence>
<dbReference type="HAMAP" id="MF_00127">
    <property type="entry name" value="His_tRNA_synth"/>
    <property type="match status" value="1"/>
</dbReference>
<dbReference type="Pfam" id="PF13393">
    <property type="entry name" value="tRNA-synt_His"/>
    <property type="match status" value="1"/>
</dbReference>
<dbReference type="InterPro" id="IPR036621">
    <property type="entry name" value="Anticodon-bd_dom_sf"/>
</dbReference>
<dbReference type="GO" id="GO:0004821">
    <property type="term" value="F:histidine-tRNA ligase activity"/>
    <property type="evidence" value="ECO:0007669"/>
    <property type="project" value="UniProtKB-UniRule"/>
</dbReference>
<dbReference type="InterPro" id="IPR015807">
    <property type="entry name" value="His-tRNA-ligase"/>
</dbReference>
<proteinExistence type="inferred from homology"/>
<keyword evidence="7 11" id="KW-0067">ATP-binding</keyword>
<keyword evidence="5 11" id="KW-0436">Ligase</keyword>
<feature type="binding site" evidence="12">
    <location>
        <begin position="287"/>
        <end position="288"/>
    </location>
    <ligand>
        <name>L-histidine</name>
        <dbReference type="ChEBI" id="CHEBI:57595"/>
    </ligand>
</feature>
<evidence type="ECO:0000259" key="13">
    <source>
        <dbReference type="PROSITE" id="PS50862"/>
    </source>
</evidence>
<evidence type="ECO:0000256" key="1">
    <source>
        <dbReference type="ARBA" id="ARBA00004496"/>
    </source>
</evidence>
<dbReference type="EMBL" id="QPIJ01000012">
    <property type="protein sequence ID" value="RCV92524.1"/>
    <property type="molecule type" value="Genomic_DNA"/>
</dbReference>
<protein>
    <recommendedName>
        <fullName evidence="11">Histidine--tRNA ligase</fullName>
        <ecNumber evidence="11">6.1.1.21</ecNumber>
    </recommendedName>
    <alternativeName>
        <fullName evidence="11">Histidyl-tRNA synthetase</fullName>
        <shortName evidence="11">HisRS</shortName>
    </alternativeName>
</protein>
<name>A0A368U6D0_9GAMM</name>
<dbReference type="CDD" id="cd00773">
    <property type="entry name" value="HisRS-like_core"/>
    <property type="match status" value="1"/>
</dbReference>
<organism evidence="14 15">
    <name type="scientific">Vreelandella rituensis</name>
    <dbReference type="NCBI Taxonomy" id="2282306"/>
    <lineage>
        <taxon>Bacteria</taxon>
        <taxon>Pseudomonadati</taxon>
        <taxon>Pseudomonadota</taxon>
        <taxon>Gammaproteobacteria</taxon>
        <taxon>Oceanospirillales</taxon>
        <taxon>Halomonadaceae</taxon>
        <taxon>Vreelandella</taxon>
    </lineage>
</organism>
<dbReference type="SUPFAM" id="SSF55681">
    <property type="entry name" value="Class II aaRS and biotin synthetases"/>
    <property type="match status" value="1"/>
</dbReference>
<dbReference type="NCBIfam" id="TIGR00442">
    <property type="entry name" value="hisS"/>
    <property type="match status" value="1"/>
</dbReference>
<dbReference type="PANTHER" id="PTHR43707">
    <property type="entry name" value="HISTIDYL-TRNA SYNTHETASE"/>
    <property type="match status" value="1"/>
</dbReference>
<dbReference type="CDD" id="cd00859">
    <property type="entry name" value="HisRS_anticodon"/>
    <property type="match status" value="1"/>
</dbReference>
<keyword evidence="15" id="KW-1185">Reference proteome</keyword>
<dbReference type="InterPro" id="IPR006195">
    <property type="entry name" value="aa-tRNA-synth_II"/>
</dbReference>
<comment type="subunit">
    <text evidence="3 11">Homodimer.</text>
</comment>
<dbReference type="GO" id="GO:0005524">
    <property type="term" value="F:ATP binding"/>
    <property type="evidence" value="ECO:0007669"/>
    <property type="project" value="UniProtKB-UniRule"/>
</dbReference>
<dbReference type="Proteomes" id="UP000253204">
    <property type="component" value="Unassembled WGS sequence"/>
</dbReference>
<keyword evidence="4 11" id="KW-0963">Cytoplasm</keyword>
<dbReference type="PANTHER" id="PTHR43707:SF1">
    <property type="entry name" value="HISTIDINE--TRNA LIGASE, MITOCHONDRIAL-RELATED"/>
    <property type="match status" value="1"/>
</dbReference>
<reference evidence="14 15" key="1">
    <citation type="submission" date="2018-07" db="EMBL/GenBank/DDBJ databases">
        <title>Halomonas rutogse sp. nov., isolated from Lake TangqianCo on Tibetan Plateau.</title>
        <authorList>
            <person name="Lu H."/>
            <person name="Xing P."/>
            <person name="Wu Q."/>
        </authorList>
    </citation>
    <scope>NUCLEOTIDE SEQUENCE [LARGE SCALE GENOMIC DNA]</scope>
    <source>
        <strain evidence="14 15">TQ8S</strain>
    </source>
</reference>
<evidence type="ECO:0000256" key="5">
    <source>
        <dbReference type="ARBA" id="ARBA00022598"/>
    </source>
</evidence>
<evidence type="ECO:0000313" key="15">
    <source>
        <dbReference type="Proteomes" id="UP000253204"/>
    </source>
</evidence>
<comment type="similarity">
    <text evidence="2 11">Belongs to the class-II aminoacyl-tRNA synthetase family.</text>
</comment>
<evidence type="ECO:0000256" key="11">
    <source>
        <dbReference type="HAMAP-Rule" id="MF_00127"/>
    </source>
</evidence>
<dbReference type="InterPro" id="IPR033656">
    <property type="entry name" value="HisRS_anticodon"/>
</dbReference>
<keyword evidence="8 11" id="KW-0648">Protein biosynthesis</keyword>
<evidence type="ECO:0000256" key="9">
    <source>
        <dbReference type="ARBA" id="ARBA00023146"/>
    </source>
</evidence>
<accession>A0A368U6D0</accession>
<dbReference type="InterPro" id="IPR045864">
    <property type="entry name" value="aa-tRNA-synth_II/BPL/LPL"/>
</dbReference>
<evidence type="ECO:0000256" key="3">
    <source>
        <dbReference type="ARBA" id="ARBA00011738"/>
    </source>
</evidence>
<evidence type="ECO:0000256" key="6">
    <source>
        <dbReference type="ARBA" id="ARBA00022741"/>
    </source>
</evidence>
<dbReference type="Gene3D" id="3.30.930.10">
    <property type="entry name" value="Bira Bifunctional Protein, Domain 2"/>
    <property type="match status" value="1"/>
</dbReference>
<feature type="binding site" evidence="12">
    <location>
        <position position="151"/>
    </location>
    <ligand>
        <name>L-histidine</name>
        <dbReference type="ChEBI" id="CHEBI:57595"/>
    </ligand>
</feature>
<feature type="binding site" evidence="12">
    <location>
        <begin position="107"/>
        <end position="109"/>
    </location>
    <ligand>
        <name>L-histidine</name>
        <dbReference type="ChEBI" id="CHEBI:57595"/>
    </ligand>
</feature>
<evidence type="ECO:0000256" key="4">
    <source>
        <dbReference type="ARBA" id="ARBA00022490"/>
    </source>
</evidence>
<dbReference type="OrthoDB" id="9800814at2"/>
<evidence type="ECO:0000256" key="8">
    <source>
        <dbReference type="ARBA" id="ARBA00022917"/>
    </source>
</evidence>
<comment type="caution">
    <text evidence="14">The sequence shown here is derived from an EMBL/GenBank/DDBJ whole genome shotgun (WGS) entry which is preliminary data.</text>
</comment>
<feature type="binding site" evidence="12">
    <location>
        <position position="283"/>
    </location>
    <ligand>
        <name>L-histidine</name>
        <dbReference type="ChEBI" id="CHEBI:57595"/>
    </ligand>
</feature>
<feature type="binding site" evidence="12">
    <location>
        <position position="137"/>
    </location>
    <ligand>
        <name>L-histidine</name>
        <dbReference type="ChEBI" id="CHEBI:57595"/>
    </ligand>
</feature>
<keyword evidence="9 11" id="KW-0030">Aminoacyl-tRNA synthetase</keyword>
<dbReference type="InterPro" id="IPR004154">
    <property type="entry name" value="Anticodon-bd"/>
</dbReference>